<keyword evidence="2" id="KW-1185">Reference proteome</keyword>
<evidence type="ECO:0000313" key="2">
    <source>
        <dbReference type="Proteomes" id="UP000584824"/>
    </source>
</evidence>
<organism evidence="1 2">
    <name type="scientific">Allorhizobium borbori</name>
    <dbReference type="NCBI Taxonomy" id="485907"/>
    <lineage>
        <taxon>Bacteria</taxon>
        <taxon>Pseudomonadati</taxon>
        <taxon>Pseudomonadota</taxon>
        <taxon>Alphaproteobacteria</taxon>
        <taxon>Hyphomicrobiales</taxon>
        <taxon>Rhizobiaceae</taxon>
        <taxon>Rhizobium/Agrobacterium group</taxon>
        <taxon>Allorhizobium</taxon>
    </lineage>
</organism>
<dbReference type="EMBL" id="JACIDU010000018">
    <property type="protein sequence ID" value="MBB4105192.1"/>
    <property type="molecule type" value="Genomic_DNA"/>
</dbReference>
<gene>
    <name evidence="1" type="ORF">GGQ66_003779</name>
</gene>
<sequence length="63" mass="6876">MLAVAALGVVGLHAHVKTFVRALNPTIIRRMINGDVSSVRHLFTVAVASKRRYQRPVPKATSP</sequence>
<evidence type="ECO:0000313" key="1">
    <source>
        <dbReference type="EMBL" id="MBB4105192.1"/>
    </source>
</evidence>
<proteinExistence type="predicted"/>
<reference evidence="1 2" key="1">
    <citation type="submission" date="2020-08" db="EMBL/GenBank/DDBJ databases">
        <title>Genomic Encyclopedia of Type Strains, Phase IV (KMG-IV): sequencing the most valuable type-strain genomes for metagenomic binning, comparative biology and taxonomic classification.</title>
        <authorList>
            <person name="Goeker M."/>
        </authorList>
    </citation>
    <scope>NUCLEOTIDE SEQUENCE [LARGE SCALE GENOMIC DNA]</scope>
    <source>
        <strain evidence="1 2">DSM 26385</strain>
    </source>
</reference>
<protein>
    <submittedName>
        <fullName evidence="1">Uncharacterized protein</fullName>
    </submittedName>
</protein>
<name>A0A7W6K4Y4_9HYPH</name>
<accession>A0A7W6K4Y4</accession>
<dbReference type="Proteomes" id="UP000584824">
    <property type="component" value="Unassembled WGS sequence"/>
</dbReference>
<dbReference type="AlphaFoldDB" id="A0A7W6K4Y4"/>
<comment type="caution">
    <text evidence="1">The sequence shown here is derived from an EMBL/GenBank/DDBJ whole genome shotgun (WGS) entry which is preliminary data.</text>
</comment>